<dbReference type="EMBL" id="CM023491">
    <property type="protein sequence ID" value="KAH6940712.1"/>
    <property type="molecule type" value="Genomic_DNA"/>
</dbReference>
<organism evidence="1 2">
    <name type="scientific">Hyalomma asiaticum</name>
    <name type="common">Tick</name>
    <dbReference type="NCBI Taxonomy" id="266040"/>
    <lineage>
        <taxon>Eukaryota</taxon>
        <taxon>Metazoa</taxon>
        <taxon>Ecdysozoa</taxon>
        <taxon>Arthropoda</taxon>
        <taxon>Chelicerata</taxon>
        <taxon>Arachnida</taxon>
        <taxon>Acari</taxon>
        <taxon>Parasitiformes</taxon>
        <taxon>Ixodida</taxon>
        <taxon>Ixodoidea</taxon>
        <taxon>Ixodidae</taxon>
        <taxon>Hyalomminae</taxon>
        <taxon>Hyalomma</taxon>
    </lineage>
</organism>
<protein>
    <submittedName>
        <fullName evidence="1">Uncharacterized protein</fullName>
    </submittedName>
</protein>
<gene>
    <name evidence="1" type="ORF">HPB50_005271</name>
</gene>
<proteinExistence type="predicted"/>
<accession>A0ACB7SZU4</accession>
<sequence>MVVVLYVEAEYPHVVDLGYWSVLDRHANAGTISSIVNSQAAVLYVDIVSPKVRVAETTTPFVVAGLAATSGTVMTLFGLAVPYAGSAARFCISLYASASGPFAGIMILAFLFPWANARPDRMTA</sequence>
<evidence type="ECO:0000313" key="1">
    <source>
        <dbReference type="EMBL" id="KAH6940712.1"/>
    </source>
</evidence>
<dbReference type="Proteomes" id="UP000821845">
    <property type="component" value="Chromosome 11"/>
</dbReference>
<keyword evidence="2" id="KW-1185">Reference proteome</keyword>
<comment type="caution">
    <text evidence="1">The sequence shown here is derived from an EMBL/GenBank/DDBJ whole genome shotgun (WGS) entry which is preliminary data.</text>
</comment>
<name>A0ACB7SZU4_HYAAI</name>
<reference evidence="1" key="1">
    <citation type="submission" date="2020-05" db="EMBL/GenBank/DDBJ databases">
        <title>Large-scale comparative analyses of tick genomes elucidate their genetic diversity and vector capacities.</title>
        <authorList>
            <person name="Jia N."/>
            <person name="Wang J."/>
            <person name="Shi W."/>
            <person name="Du L."/>
            <person name="Sun Y."/>
            <person name="Zhan W."/>
            <person name="Jiang J."/>
            <person name="Wang Q."/>
            <person name="Zhang B."/>
            <person name="Ji P."/>
            <person name="Sakyi L.B."/>
            <person name="Cui X."/>
            <person name="Yuan T."/>
            <person name="Jiang B."/>
            <person name="Yang W."/>
            <person name="Lam T.T.-Y."/>
            <person name="Chang Q."/>
            <person name="Ding S."/>
            <person name="Wang X."/>
            <person name="Zhu J."/>
            <person name="Ruan X."/>
            <person name="Zhao L."/>
            <person name="Wei J."/>
            <person name="Que T."/>
            <person name="Du C."/>
            <person name="Cheng J."/>
            <person name="Dai P."/>
            <person name="Han X."/>
            <person name="Huang E."/>
            <person name="Gao Y."/>
            <person name="Liu J."/>
            <person name="Shao H."/>
            <person name="Ye R."/>
            <person name="Li L."/>
            <person name="Wei W."/>
            <person name="Wang X."/>
            <person name="Wang C."/>
            <person name="Yang T."/>
            <person name="Huo Q."/>
            <person name="Li W."/>
            <person name="Guo W."/>
            <person name="Chen H."/>
            <person name="Zhou L."/>
            <person name="Ni X."/>
            <person name="Tian J."/>
            <person name="Zhou Y."/>
            <person name="Sheng Y."/>
            <person name="Liu T."/>
            <person name="Pan Y."/>
            <person name="Xia L."/>
            <person name="Li J."/>
            <person name="Zhao F."/>
            <person name="Cao W."/>
        </authorList>
    </citation>
    <scope>NUCLEOTIDE SEQUENCE</scope>
    <source>
        <strain evidence="1">Hyas-2018</strain>
    </source>
</reference>
<evidence type="ECO:0000313" key="2">
    <source>
        <dbReference type="Proteomes" id="UP000821845"/>
    </source>
</evidence>